<evidence type="ECO:0000313" key="1">
    <source>
        <dbReference type="EMBL" id="KAL2813637.1"/>
    </source>
</evidence>
<dbReference type="EMBL" id="JBFXLS010000140">
    <property type="protein sequence ID" value="KAL2813637.1"/>
    <property type="molecule type" value="Genomic_DNA"/>
</dbReference>
<organism evidence="1 2">
    <name type="scientific">Aspergillus cavernicola</name>
    <dbReference type="NCBI Taxonomy" id="176166"/>
    <lineage>
        <taxon>Eukaryota</taxon>
        <taxon>Fungi</taxon>
        <taxon>Dikarya</taxon>
        <taxon>Ascomycota</taxon>
        <taxon>Pezizomycotina</taxon>
        <taxon>Eurotiomycetes</taxon>
        <taxon>Eurotiomycetidae</taxon>
        <taxon>Eurotiales</taxon>
        <taxon>Aspergillaceae</taxon>
        <taxon>Aspergillus</taxon>
        <taxon>Aspergillus subgen. Nidulantes</taxon>
    </lineage>
</organism>
<reference evidence="1 2" key="1">
    <citation type="submission" date="2024-07" db="EMBL/GenBank/DDBJ databases">
        <title>Section-level genome sequencing and comparative genomics of Aspergillus sections Usti and Cavernicolus.</title>
        <authorList>
            <consortium name="Lawrence Berkeley National Laboratory"/>
            <person name="Nybo J.L."/>
            <person name="Vesth T.C."/>
            <person name="Theobald S."/>
            <person name="Frisvad J.C."/>
            <person name="Larsen T.O."/>
            <person name="Kjaerboelling I."/>
            <person name="Rothschild-Mancinelli K."/>
            <person name="Lyhne E.K."/>
            <person name="Kogle M.E."/>
            <person name="Barry K."/>
            <person name="Clum A."/>
            <person name="Na H."/>
            <person name="Ledsgaard L."/>
            <person name="Lin J."/>
            <person name="Lipzen A."/>
            <person name="Kuo A."/>
            <person name="Riley R."/>
            <person name="Mondo S."/>
            <person name="LaButti K."/>
            <person name="Haridas S."/>
            <person name="Pangalinan J."/>
            <person name="Salamov A.A."/>
            <person name="Simmons B.A."/>
            <person name="Magnuson J.K."/>
            <person name="Chen J."/>
            <person name="Drula E."/>
            <person name="Henrissat B."/>
            <person name="Wiebenga A."/>
            <person name="Lubbers R.J."/>
            <person name="Gomes A.C."/>
            <person name="Makela M.R."/>
            <person name="Stajich J."/>
            <person name="Grigoriev I.V."/>
            <person name="Mortensen U.H."/>
            <person name="De vries R.P."/>
            <person name="Baker S.E."/>
            <person name="Andersen M.R."/>
        </authorList>
    </citation>
    <scope>NUCLEOTIDE SEQUENCE [LARGE SCALE GENOMIC DNA]</scope>
    <source>
        <strain evidence="1 2">CBS 600.67</strain>
    </source>
</reference>
<proteinExistence type="predicted"/>
<keyword evidence="2" id="KW-1185">Reference proteome</keyword>
<gene>
    <name evidence="1" type="ORF">BDW59DRAFT_154697</name>
</gene>
<dbReference type="Proteomes" id="UP001610335">
    <property type="component" value="Unassembled WGS sequence"/>
</dbReference>
<protein>
    <submittedName>
        <fullName evidence="1">Uncharacterized protein</fullName>
    </submittedName>
</protein>
<comment type="caution">
    <text evidence="1">The sequence shown here is derived from an EMBL/GenBank/DDBJ whole genome shotgun (WGS) entry which is preliminary data.</text>
</comment>
<name>A0ABR4HDT2_9EURO</name>
<accession>A0ABR4HDT2</accession>
<sequence length="72" mass="7906">MAVADGIPCVECRIQLLRVDVCTLFLVILWTGVARENRPRVANELPRRIQSGPIDLLPTAITGCTSAPWLCC</sequence>
<evidence type="ECO:0000313" key="2">
    <source>
        <dbReference type="Proteomes" id="UP001610335"/>
    </source>
</evidence>